<dbReference type="RefSeq" id="WP_387883344.1">
    <property type="nucleotide sequence ID" value="NZ_JBIAWJ010000001.1"/>
</dbReference>
<dbReference type="SUPFAM" id="SSF52540">
    <property type="entry name" value="P-loop containing nucleoside triphosphate hydrolases"/>
    <property type="match status" value="1"/>
</dbReference>
<keyword evidence="3" id="KW-0378">Hydrolase</keyword>
<dbReference type="GO" id="GO:0004386">
    <property type="term" value="F:helicase activity"/>
    <property type="evidence" value="ECO:0007669"/>
    <property type="project" value="UniProtKB-KW"/>
</dbReference>
<keyword evidence="3" id="KW-0067">ATP-binding</keyword>
<feature type="domain" description="Helicase C-terminal" evidence="2">
    <location>
        <begin position="396"/>
        <end position="543"/>
    </location>
</feature>
<accession>A0ABW6UAU1</accession>
<dbReference type="InterPro" id="IPR050742">
    <property type="entry name" value="Helicase_Restrict-Modif_Enz"/>
</dbReference>
<dbReference type="PANTHER" id="PTHR47396:SF1">
    <property type="entry name" value="ATP-DEPENDENT HELICASE IRC3-RELATED"/>
    <property type="match status" value="1"/>
</dbReference>
<dbReference type="InterPro" id="IPR006935">
    <property type="entry name" value="Helicase/UvrB_N"/>
</dbReference>
<evidence type="ECO:0000313" key="4">
    <source>
        <dbReference type="Proteomes" id="UP001602058"/>
    </source>
</evidence>
<evidence type="ECO:0000259" key="2">
    <source>
        <dbReference type="PROSITE" id="PS51194"/>
    </source>
</evidence>
<dbReference type="PROSITE" id="PS51192">
    <property type="entry name" value="HELICASE_ATP_BIND_1"/>
    <property type="match status" value="1"/>
</dbReference>
<dbReference type="GO" id="GO:0016787">
    <property type="term" value="F:hydrolase activity"/>
    <property type="evidence" value="ECO:0007669"/>
    <property type="project" value="UniProtKB-KW"/>
</dbReference>
<proteinExistence type="predicted"/>
<organism evidence="3 4">
    <name type="scientific">Streptomyces bluensis</name>
    <dbReference type="NCBI Taxonomy" id="33897"/>
    <lineage>
        <taxon>Bacteria</taxon>
        <taxon>Bacillati</taxon>
        <taxon>Actinomycetota</taxon>
        <taxon>Actinomycetes</taxon>
        <taxon>Kitasatosporales</taxon>
        <taxon>Streptomycetaceae</taxon>
        <taxon>Streptomyces</taxon>
    </lineage>
</organism>
<keyword evidence="3" id="KW-0347">Helicase</keyword>
<sequence>MEITVIESPGFPFQSVLTAAPLAYVRHLLGDHACELLELLHVGEETEVVLRRVAASAVSVERLIGDADERALLLGLLPETKQAELADRLGREDSDQPDAFLSALPWTPDQRRTFLGFLGLVVDRAPEPPASFRSLCEPDYALFPHQRLAAGKVRRLLYSGERRAVLHLPTGVGKTRTGMNLICDHLRQSEPGVVVWLARGRELLEQAALEFERAWSALGNREVTVLRMWGDAPTDIDSIADGIVVLGLDKATAAAKGDPTFLDRLALRTTLTVFDEAHQAIAPTYRKTVDALTLRSDSSLLGLTATPGRTWSDISEDERLSDFFARQKVMLEIDGYDNPVTALIEQGYLARPEFRTVAADSGMKLSARDKQALAASFDIPDALIARLAENVQWNLQVVRTVLDLSQQHRRILLFAASVEHSRLIVAILSMFGIDADQVTAESSTRHRDRAIKRFKGPSARPMVLSNYGVLTTGFDAPAASAAVVARPTRSLVLYSQMVGRVIRGPKAGGTPNCDVVTVVDPALPGFGDVAEAFTNWEDVWKAR</sequence>
<dbReference type="EC" id="3.6.4.-" evidence="3"/>
<dbReference type="Pfam" id="PF04851">
    <property type="entry name" value="ResIII"/>
    <property type="match status" value="1"/>
</dbReference>
<dbReference type="InterPro" id="IPR001650">
    <property type="entry name" value="Helicase_C-like"/>
</dbReference>
<dbReference type="SMART" id="SM00487">
    <property type="entry name" value="DEXDc"/>
    <property type="match status" value="1"/>
</dbReference>
<dbReference type="SMART" id="SM00490">
    <property type="entry name" value="HELICc"/>
    <property type="match status" value="1"/>
</dbReference>
<keyword evidence="4" id="KW-1185">Reference proteome</keyword>
<protein>
    <submittedName>
        <fullName evidence="3">DEAD/DEAH box helicase</fullName>
        <ecNumber evidence="3">3.6.4.-</ecNumber>
    </submittedName>
</protein>
<dbReference type="InterPro" id="IPR027417">
    <property type="entry name" value="P-loop_NTPase"/>
</dbReference>
<dbReference type="EMBL" id="JBIAWJ010000001">
    <property type="protein sequence ID" value="MFF4520556.1"/>
    <property type="molecule type" value="Genomic_DNA"/>
</dbReference>
<dbReference type="Pfam" id="PF00271">
    <property type="entry name" value="Helicase_C"/>
    <property type="match status" value="1"/>
</dbReference>
<name>A0ABW6UAU1_9ACTN</name>
<gene>
    <name evidence="3" type="ORF">ACFY1D_03650</name>
</gene>
<comment type="caution">
    <text evidence="3">The sequence shown here is derived from an EMBL/GenBank/DDBJ whole genome shotgun (WGS) entry which is preliminary data.</text>
</comment>
<reference evidence="3 4" key="1">
    <citation type="submission" date="2024-10" db="EMBL/GenBank/DDBJ databases">
        <title>The Natural Products Discovery Center: Release of the First 8490 Sequenced Strains for Exploring Actinobacteria Biosynthetic Diversity.</title>
        <authorList>
            <person name="Kalkreuter E."/>
            <person name="Kautsar S.A."/>
            <person name="Yang D."/>
            <person name="Bader C.D."/>
            <person name="Teijaro C.N."/>
            <person name="Fluegel L."/>
            <person name="Davis C.M."/>
            <person name="Simpson J.R."/>
            <person name="Lauterbach L."/>
            <person name="Steele A.D."/>
            <person name="Gui C."/>
            <person name="Meng S."/>
            <person name="Li G."/>
            <person name="Viehrig K."/>
            <person name="Ye F."/>
            <person name="Su P."/>
            <person name="Kiefer A.F."/>
            <person name="Nichols A."/>
            <person name="Cepeda A.J."/>
            <person name="Yan W."/>
            <person name="Fan B."/>
            <person name="Jiang Y."/>
            <person name="Adhikari A."/>
            <person name="Zheng C.-J."/>
            <person name="Schuster L."/>
            <person name="Cowan T.M."/>
            <person name="Smanski M.J."/>
            <person name="Chevrette M.G."/>
            <person name="De Carvalho L.P.S."/>
            <person name="Shen B."/>
        </authorList>
    </citation>
    <scope>NUCLEOTIDE SEQUENCE [LARGE SCALE GENOMIC DNA]</scope>
    <source>
        <strain evidence="3 4">NPDC001390</strain>
    </source>
</reference>
<evidence type="ECO:0000259" key="1">
    <source>
        <dbReference type="PROSITE" id="PS51192"/>
    </source>
</evidence>
<feature type="domain" description="Helicase ATP-binding" evidence="1">
    <location>
        <begin position="155"/>
        <end position="307"/>
    </location>
</feature>
<dbReference type="Proteomes" id="UP001602058">
    <property type="component" value="Unassembled WGS sequence"/>
</dbReference>
<dbReference type="PANTHER" id="PTHR47396">
    <property type="entry name" value="TYPE I RESTRICTION ENZYME ECOKI R PROTEIN"/>
    <property type="match status" value="1"/>
</dbReference>
<dbReference type="Gene3D" id="3.40.50.300">
    <property type="entry name" value="P-loop containing nucleotide triphosphate hydrolases"/>
    <property type="match status" value="2"/>
</dbReference>
<evidence type="ECO:0000313" key="3">
    <source>
        <dbReference type="EMBL" id="MFF4520556.1"/>
    </source>
</evidence>
<dbReference type="InterPro" id="IPR014001">
    <property type="entry name" value="Helicase_ATP-bd"/>
</dbReference>
<dbReference type="PROSITE" id="PS51194">
    <property type="entry name" value="HELICASE_CTER"/>
    <property type="match status" value="1"/>
</dbReference>
<keyword evidence="3" id="KW-0547">Nucleotide-binding</keyword>